<comment type="catalytic activity">
    <reaction evidence="18 19">
        <text>UDP-N-acetyl-alpha-D-muramate + NADP(+) = UDP-N-acetyl-3-O-(1-carboxyvinyl)-alpha-D-glucosamine + NADPH + H(+)</text>
        <dbReference type="Rhea" id="RHEA:12248"/>
        <dbReference type="ChEBI" id="CHEBI:15378"/>
        <dbReference type="ChEBI" id="CHEBI:57783"/>
        <dbReference type="ChEBI" id="CHEBI:58349"/>
        <dbReference type="ChEBI" id="CHEBI:68483"/>
        <dbReference type="ChEBI" id="CHEBI:70757"/>
        <dbReference type="EC" id="1.3.1.98"/>
    </reaction>
</comment>
<dbReference type="PROSITE" id="PS51387">
    <property type="entry name" value="FAD_PCMH"/>
    <property type="match status" value="1"/>
</dbReference>
<evidence type="ECO:0000256" key="15">
    <source>
        <dbReference type="ARBA" id="ARBA00023306"/>
    </source>
</evidence>
<dbReference type="InterPro" id="IPR036635">
    <property type="entry name" value="MurB_C_sf"/>
</dbReference>
<proteinExistence type="inferred from homology"/>
<dbReference type="InterPro" id="IPR016167">
    <property type="entry name" value="FAD-bd_PCMH_sub1"/>
</dbReference>
<evidence type="ECO:0000313" key="22">
    <source>
        <dbReference type="EMBL" id="SNT73324.1"/>
    </source>
</evidence>
<feature type="region of interest" description="Disordered" evidence="20">
    <location>
        <begin position="218"/>
        <end position="238"/>
    </location>
</feature>
<evidence type="ECO:0000256" key="14">
    <source>
        <dbReference type="ARBA" id="ARBA00023002"/>
    </source>
</evidence>
<evidence type="ECO:0000256" key="10">
    <source>
        <dbReference type="ARBA" id="ARBA00022827"/>
    </source>
</evidence>
<evidence type="ECO:0000256" key="13">
    <source>
        <dbReference type="ARBA" id="ARBA00022984"/>
    </source>
</evidence>
<dbReference type="EMBL" id="FZQA01000003">
    <property type="protein sequence ID" value="SNT73324.1"/>
    <property type="molecule type" value="Genomic_DNA"/>
</dbReference>
<keyword evidence="9 19" id="KW-0285">Flavoprotein</keyword>
<gene>
    <name evidence="19" type="primary">murB</name>
    <name evidence="22" type="ORF">SAMN06297382_1722</name>
</gene>
<evidence type="ECO:0000256" key="5">
    <source>
        <dbReference type="ARBA" id="ARBA00012518"/>
    </source>
</evidence>
<comment type="cofactor">
    <cofactor evidence="1 19">
        <name>FAD</name>
        <dbReference type="ChEBI" id="CHEBI:57692"/>
    </cofactor>
</comment>
<dbReference type="InterPro" id="IPR016169">
    <property type="entry name" value="FAD-bd_PCMH_sub2"/>
</dbReference>
<dbReference type="PANTHER" id="PTHR21071:SF4">
    <property type="entry name" value="UDP-N-ACETYLENOLPYRUVOYLGLUCOSAMINE REDUCTASE"/>
    <property type="match status" value="1"/>
</dbReference>
<dbReference type="GO" id="GO:0051301">
    <property type="term" value="P:cell division"/>
    <property type="evidence" value="ECO:0007669"/>
    <property type="project" value="UniProtKB-KW"/>
</dbReference>
<feature type="active site" evidence="19">
    <location>
        <position position="181"/>
    </location>
</feature>
<comment type="pathway">
    <text evidence="4 19">Cell wall biogenesis; peptidoglycan biosynthesis.</text>
</comment>
<organism evidence="22 23">
    <name type="scientific">Amphiplicatus metriothermophilus</name>
    <dbReference type="NCBI Taxonomy" id="1519374"/>
    <lineage>
        <taxon>Bacteria</taxon>
        <taxon>Pseudomonadati</taxon>
        <taxon>Pseudomonadota</taxon>
        <taxon>Alphaproteobacteria</taxon>
        <taxon>Parvularculales</taxon>
        <taxon>Parvularculaceae</taxon>
        <taxon>Amphiplicatus</taxon>
    </lineage>
</organism>
<feature type="active site" description="Proton donor" evidence="19">
    <location>
        <position position="230"/>
    </location>
</feature>
<dbReference type="InterPro" id="IPR016166">
    <property type="entry name" value="FAD-bd_PCMH"/>
</dbReference>
<evidence type="ECO:0000256" key="20">
    <source>
        <dbReference type="SAM" id="MobiDB-lite"/>
    </source>
</evidence>
<dbReference type="SUPFAM" id="SSF56176">
    <property type="entry name" value="FAD-binding/transporter-associated domain-like"/>
    <property type="match status" value="1"/>
</dbReference>
<dbReference type="GO" id="GO:0008360">
    <property type="term" value="P:regulation of cell shape"/>
    <property type="evidence" value="ECO:0007669"/>
    <property type="project" value="UniProtKB-KW"/>
</dbReference>
<dbReference type="InterPro" id="IPR006094">
    <property type="entry name" value="Oxid_FAD_bind_N"/>
</dbReference>
<name>A0A239PSQ8_9PROT</name>
<keyword evidence="7 19" id="KW-0963">Cytoplasm</keyword>
<evidence type="ECO:0000313" key="23">
    <source>
        <dbReference type="Proteomes" id="UP000198346"/>
    </source>
</evidence>
<evidence type="ECO:0000259" key="21">
    <source>
        <dbReference type="PROSITE" id="PS51387"/>
    </source>
</evidence>
<dbReference type="InterPro" id="IPR011601">
    <property type="entry name" value="MurB_C"/>
</dbReference>
<keyword evidence="14 19" id="KW-0560">Oxidoreductase</keyword>
<dbReference type="SUPFAM" id="SSF56194">
    <property type="entry name" value="Uridine diphospho-N-Acetylenolpyruvylglucosamine reductase, MurB, C-terminal domain"/>
    <property type="match status" value="1"/>
</dbReference>
<keyword evidence="10 19" id="KW-0274">FAD</keyword>
<accession>A0A239PSQ8</accession>
<dbReference type="GO" id="GO:0071949">
    <property type="term" value="F:FAD binding"/>
    <property type="evidence" value="ECO:0007669"/>
    <property type="project" value="InterPro"/>
</dbReference>
<evidence type="ECO:0000256" key="11">
    <source>
        <dbReference type="ARBA" id="ARBA00022857"/>
    </source>
</evidence>
<evidence type="ECO:0000256" key="12">
    <source>
        <dbReference type="ARBA" id="ARBA00022960"/>
    </source>
</evidence>
<evidence type="ECO:0000256" key="7">
    <source>
        <dbReference type="ARBA" id="ARBA00022490"/>
    </source>
</evidence>
<dbReference type="Proteomes" id="UP000198346">
    <property type="component" value="Unassembled WGS sequence"/>
</dbReference>
<dbReference type="NCBIfam" id="NF010480">
    <property type="entry name" value="PRK13905.1"/>
    <property type="match status" value="1"/>
</dbReference>
<keyword evidence="15 19" id="KW-0131">Cell cycle</keyword>
<comment type="subcellular location">
    <subcellularLocation>
        <location evidence="3 19">Cytoplasm</location>
    </subcellularLocation>
</comment>
<dbReference type="Gene3D" id="3.30.465.10">
    <property type="match status" value="1"/>
</dbReference>
<dbReference type="GO" id="GO:0071555">
    <property type="term" value="P:cell wall organization"/>
    <property type="evidence" value="ECO:0007669"/>
    <property type="project" value="UniProtKB-KW"/>
</dbReference>
<evidence type="ECO:0000256" key="19">
    <source>
        <dbReference type="HAMAP-Rule" id="MF_00037"/>
    </source>
</evidence>
<evidence type="ECO:0000256" key="4">
    <source>
        <dbReference type="ARBA" id="ARBA00004752"/>
    </source>
</evidence>
<sequence>MKPKGARMARKIAPADLPEVRGRYVANADMSAITWFRVGGPADVLYTPADEEDLATFLKNTPPEIPVYPVGVGSNLLVRDGGVRGVVVRLGAPFARIAVEGVRLRAGAAALDAQVARAAAKAGVAGLEFYRGVPGTIGGALAMNAGCYGSETKDVLVEAVAYDRAGRRRVFSNAQMGFSYRANGLGEGFIFVGALFEGRAGEPAAIEARMNEIMKQREASQPIRERTGGSTFANPDSAESGGLSAWRLIDKVGGRGRAVGDAQVSERHCNFMINRGKATAADLETLIESLREDVLRQTGVNLRWEIRRIGERA</sequence>
<dbReference type="Pfam" id="PF01565">
    <property type="entry name" value="FAD_binding_4"/>
    <property type="match status" value="1"/>
</dbReference>
<dbReference type="InterPro" id="IPR036318">
    <property type="entry name" value="FAD-bd_PCMH-like_sf"/>
</dbReference>
<evidence type="ECO:0000256" key="8">
    <source>
        <dbReference type="ARBA" id="ARBA00022618"/>
    </source>
</evidence>
<dbReference type="GO" id="GO:0005829">
    <property type="term" value="C:cytosol"/>
    <property type="evidence" value="ECO:0007669"/>
    <property type="project" value="TreeGrafter"/>
</dbReference>
<comment type="similarity">
    <text evidence="19">Belongs to the MurB family.</text>
</comment>
<keyword evidence="11 19" id="KW-0521">NADP</keyword>
<feature type="active site" evidence="19">
    <location>
        <position position="305"/>
    </location>
</feature>
<keyword evidence="16 19" id="KW-0961">Cell wall biogenesis/degradation</keyword>
<dbReference type="UniPathway" id="UPA00219"/>
<evidence type="ECO:0000256" key="17">
    <source>
        <dbReference type="ARBA" id="ARBA00031026"/>
    </source>
</evidence>
<feature type="domain" description="FAD-binding PCMH-type" evidence="21">
    <location>
        <begin position="37"/>
        <end position="216"/>
    </location>
</feature>
<dbReference type="Pfam" id="PF02873">
    <property type="entry name" value="MurB_C"/>
    <property type="match status" value="1"/>
</dbReference>
<keyword evidence="12 19" id="KW-0133">Cell shape</keyword>
<keyword evidence="8 19" id="KW-0132">Cell division</keyword>
<evidence type="ECO:0000256" key="2">
    <source>
        <dbReference type="ARBA" id="ARBA00003921"/>
    </source>
</evidence>
<dbReference type="Gene3D" id="3.30.43.10">
    <property type="entry name" value="Uridine Diphospho-n-acetylenolpyruvylglucosamine Reductase, domain 2"/>
    <property type="match status" value="1"/>
</dbReference>
<evidence type="ECO:0000256" key="9">
    <source>
        <dbReference type="ARBA" id="ARBA00022630"/>
    </source>
</evidence>
<evidence type="ECO:0000256" key="18">
    <source>
        <dbReference type="ARBA" id="ARBA00048914"/>
    </source>
</evidence>
<evidence type="ECO:0000256" key="16">
    <source>
        <dbReference type="ARBA" id="ARBA00023316"/>
    </source>
</evidence>
<keyword evidence="23" id="KW-1185">Reference proteome</keyword>
<dbReference type="GO" id="GO:0008762">
    <property type="term" value="F:UDP-N-acetylmuramate dehydrogenase activity"/>
    <property type="evidence" value="ECO:0007669"/>
    <property type="project" value="UniProtKB-UniRule"/>
</dbReference>
<evidence type="ECO:0000256" key="6">
    <source>
        <dbReference type="ARBA" id="ARBA00015188"/>
    </source>
</evidence>
<dbReference type="InterPro" id="IPR003170">
    <property type="entry name" value="MurB"/>
</dbReference>
<evidence type="ECO:0000256" key="1">
    <source>
        <dbReference type="ARBA" id="ARBA00001974"/>
    </source>
</evidence>
<dbReference type="AlphaFoldDB" id="A0A239PSQ8"/>
<reference evidence="22 23" key="1">
    <citation type="submission" date="2017-07" db="EMBL/GenBank/DDBJ databases">
        <authorList>
            <person name="Sun Z.S."/>
            <person name="Albrecht U."/>
            <person name="Echele G."/>
            <person name="Lee C.C."/>
        </authorList>
    </citation>
    <scope>NUCLEOTIDE SEQUENCE [LARGE SCALE GENOMIC DNA]</scope>
    <source>
        <strain evidence="22 23">CGMCC 1.12710</strain>
    </source>
</reference>
<comment type="function">
    <text evidence="2 19">Cell wall formation.</text>
</comment>
<dbReference type="GO" id="GO:0009252">
    <property type="term" value="P:peptidoglycan biosynthetic process"/>
    <property type="evidence" value="ECO:0007669"/>
    <property type="project" value="UniProtKB-UniRule"/>
</dbReference>
<protein>
    <recommendedName>
        <fullName evidence="6 19">UDP-N-acetylenolpyruvoylglucosamine reductase</fullName>
        <ecNumber evidence="5 19">1.3.1.98</ecNumber>
    </recommendedName>
    <alternativeName>
        <fullName evidence="17 19">UDP-N-acetylmuramate dehydrogenase</fullName>
    </alternativeName>
</protein>
<dbReference type="HAMAP" id="MF_00037">
    <property type="entry name" value="MurB"/>
    <property type="match status" value="1"/>
</dbReference>
<feature type="compositionally biased region" description="Basic and acidic residues" evidence="20">
    <location>
        <begin position="218"/>
        <end position="227"/>
    </location>
</feature>
<dbReference type="Gene3D" id="3.90.78.10">
    <property type="entry name" value="UDP-N-acetylenolpyruvoylglucosamine reductase, C-terminal domain"/>
    <property type="match status" value="1"/>
</dbReference>
<dbReference type="NCBIfam" id="TIGR00179">
    <property type="entry name" value="murB"/>
    <property type="match status" value="1"/>
</dbReference>
<evidence type="ECO:0000256" key="3">
    <source>
        <dbReference type="ARBA" id="ARBA00004496"/>
    </source>
</evidence>
<keyword evidence="13 19" id="KW-0573">Peptidoglycan synthesis</keyword>
<dbReference type="EC" id="1.3.1.98" evidence="5 19"/>
<dbReference type="PANTHER" id="PTHR21071">
    <property type="entry name" value="UDP-N-ACETYLENOLPYRUVOYLGLUCOSAMINE REDUCTASE"/>
    <property type="match status" value="1"/>
</dbReference>